<evidence type="ECO:0000256" key="1">
    <source>
        <dbReference type="ARBA" id="ARBA00004613"/>
    </source>
</evidence>
<evidence type="ECO:0000256" key="2">
    <source>
        <dbReference type="ARBA" id="ARBA00006894"/>
    </source>
</evidence>
<dbReference type="PANTHER" id="PTHR12015:SF183">
    <property type="entry name" value="C-C MOTIF CHEMOKINE 3"/>
    <property type="match status" value="1"/>
</dbReference>
<feature type="domain" description="Chemokine interleukin-8-like" evidence="6">
    <location>
        <begin position="8"/>
        <end position="65"/>
    </location>
</feature>
<protein>
    <submittedName>
        <fullName evidence="7">XCL1 protein</fullName>
    </submittedName>
</protein>
<evidence type="ECO:0000313" key="7">
    <source>
        <dbReference type="EMBL" id="NXM07209.1"/>
    </source>
</evidence>
<feature type="non-terminal residue" evidence="7">
    <location>
        <position position="1"/>
    </location>
</feature>
<dbReference type="Pfam" id="PF00048">
    <property type="entry name" value="IL8"/>
    <property type="match status" value="1"/>
</dbReference>
<comment type="caution">
    <text evidence="7">The sequence shown here is derived from an EMBL/GenBank/DDBJ whole genome shotgun (WGS) entry which is preliminary data.</text>
</comment>
<dbReference type="InterPro" id="IPR039809">
    <property type="entry name" value="Chemokine_b/g/d"/>
</dbReference>
<dbReference type="GO" id="GO:0030335">
    <property type="term" value="P:positive regulation of cell migration"/>
    <property type="evidence" value="ECO:0007669"/>
    <property type="project" value="TreeGrafter"/>
</dbReference>
<dbReference type="SMART" id="SM00199">
    <property type="entry name" value="SCY"/>
    <property type="match status" value="1"/>
</dbReference>
<dbReference type="GO" id="GO:0061844">
    <property type="term" value="P:antimicrobial humoral immune response mediated by antimicrobial peptide"/>
    <property type="evidence" value="ECO:0007669"/>
    <property type="project" value="TreeGrafter"/>
</dbReference>
<dbReference type="GO" id="GO:0006954">
    <property type="term" value="P:inflammatory response"/>
    <property type="evidence" value="ECO:0007669"/>
    <property type="project" value="TreeGrafter"/>
</dbReference>
<dbReference type="GO" id="GO:0008009">
    <property type="term" value="F:chemokine activity"/>
    <property type="evidence" value="ECO:0007669"/>
    <property type="project" value="InterPro"/>
</dbReference>
<dbReference type="Proteomes" id="UP000537779">
    <property type="component" value="Unassembled WGS sequence"/>
</dbReference>
<dbReference type="InterPro" id="IPR008105">
    <property type="entry name" value="Chemokine_XCL1/XCL2"/>
</dbReference>
<dbReference type="InterPro" id="IPR001811">
    <property type="entry name" value="Chemokine_IL8-like_dom"/>
</dbReference>
<dbReference type="PRINTS" id="PR01731">
    <property type="entry name" value="LYMPHOTACTIN"/>
</dbReference>
<name>A0A7L0XUQ0_TYRSA</name>
<comment type="subcellular location">
    <subcellularLocation>
        <location evidence="1">Secreted</location>
    </subcellularLocation>
</comment>
<dbReference type="InterPro" id="IPR036048">
    <property type="entry name" value="Interleukin_8-like_sf"/>
</dbReference>
<dbReference type="PANTHER" id="PTHR12015">
    <property type="entry name" value="SMALL INDUCIBLE CYTOKINE A"/>
    <property type="match status" value="1"/>
</dbReference>
<keyword evidence="3" id="KW-0202">Cytokine</keyword>
<evidence type="ECO:0000259" key="6">
    <source>
        <dbReference type="SMART" id="SM00199"/>
    </source>
</evidence>
<gene>
    <name evidence="7" type="primary">Xcl1_0</name>
    <name evidence="7" type="ORF">TYRSAV_R07305</name>
</gene>
<sequence>GSAGSQSMRKARCVNLRTRQLNIQNLVKYEKHHLPLSAIVFITRNGIRICVSPDQKWVQAAMKKIDQRSASSRN</sequence>
<dbReference type="GO" id="GO:0048020">
    <property type="term" value="F:CCR chemokine receptor binding"/>
    <property type="evidence" value="ECO:0007669"/>
    <property type="project" value="TreeGrafter"/>
</dbReference>
<evidence type="ECO:0000256" key="4">
    <source>
        <dbReference type="ARBA" id="ARBA00022525"/>
    </source>
</evidence>
<dbReference type="GO" id="GO:0070098">
    <property type="term" value="P:chemokine-mediated signaling pathway"/>
    <property type="evidence" value="ECO:0007669"/>
    <property type="project" value="TreeGrafter"/>
</dbReference>
<dbReference type="GO" id="GO:0005615">
    <property type="term" value="C:extracellular space"/>
    <property type="evidence" value="ECO:0007669"/>
    <property type="project" value="UniProtKB-KW"/>
</dbReference>
<keyword evidence="5" id="KW-0732">Signal</keyword>
<keyword evidence="4" id="KW-0964">Secreted</keyword>
<evidence type="ECO:0000256" key="5">
    <source>
        <dbReference type="ARBA" id="ARBA00022729"/>
    </source>
</evidence>
<feature type="non-terminal residue" evidence="7">
    <location>
        <position position="74"/>
    </location>
</feature>
<comment type="similarity">
    <text evidence="2">Belongs to the intercrine gamma family.</text>
</comment>
<dbReference type="AlphaFoldDB" id="A0A7L0XUQ0"/>
<proteinExistence type="inferred from homology"/>
<dbReference type="EMBL" id="VXAW01011234">
    <property type="protein sequence ID" value="NXM07209.1"/>
    <property type="molecule type" value="Genomic_DNA"/>
</dbReference>
<keyword evidence="8" id="KW-1185">Reference proteome</keyword>
<dbReference type="SUPFAM" id="SSF54117">
    <property type="entry name" value="Interleukin 8-like chemokines"/>
    <property type="match status" value="1"/>
</dbReference>
<evidence type="ECO:0000313" key="8">
    <source>
        <dbReference type="Proteomes" id="UP000537779"/>
    </source>
</evidence>
<reference evidence="7 8" key="1">
    <citation type="submission" date="2019-09" db="EMBL/GenBank/DDBJ databases">
        <title>Bird 10,000 Genomes (B10K) Project - Family phase.</title>
        <authorList>
            <person name="Zhang G."/>
        </authorList>
    </citation>
    <scope>NUCLEOTIDE SEQUENCE [LARGE SCALE GENOMIC DNA]</scope>
    <source>
        <strain evidence="7">B10K-DU-001-37</strain>
        <tissue evidence="7">Muscle</tissue>
    </source>
</reference>
<organism evidence="7 8">
    <name type="scientific">Tyrannus savana</name>
    <name type="common">Fork-tailed flycatcher</name>
    <name type="synonym">Muscivora tyrannus</name>
    <dbReference type="NCBI Taxonomy" id="137541"/>
    <lineage>
        <taxon>Eukaryota</taxon>
        <taxon>Metazoa</taxon>
        <taxon>Chordata</taxon>
        <taxon>Craniata</taxon>
        <taxon>Vertebrata</taxon>
        <taxon>Euteleostomi</taxon>
        <taxon>Archelosauria</taxon>
        <taxon>Archosauria</taxon>
        <taxon>Dinosauria</taxon>
        <taxon>Saurischia</taxon>
        <taxon>Theropoda</taxon>
        <taxon>Coelurosauria</taxon>
        <taxon>Aves</taxon>
        <taxon>Neognathae</taxon>
        <taxon>Neoaves</taxon>
        <taxon>Telluraves</taxon>
        <taxon>Australaves</taxon>
        <taxon>Passeriformes</taxon>
        <taxon>Tyrannidae</taxon>
        <taxon>Tyrannus</taxon>
    </lineage>
</organism>
<dbReference type="Gene3D" id="2.40.50.40">
    <property type="match status" value="1"/>
</dbReference>
<accession>A0A7L0XUQ0</accession>
<evidence type="ECO:0000256" key="3">
    <source>
        <dbReference type="ARBA" id="ARBA00022514"/>
    </source>
</evidence>